<evidence type="ECO:0000256" key="4">
    <source>
        <dbReference type="ARBA" id="ARBA00017394"/>
    </source>
</evidence>
<dbReference type="GO" id="GO:0046872">
    <property type="term" value="F:metal ion binding"/>
    <property type="evidence" value="ECO:0007669"/>
    <property type="project" value="UniProtKB-KW"/>
</dbReference>
<keyword evidence="12" id="KW-0067">ATP-binding</keyword>
<keyword evidence="5" id="KW-0285">Flavoprotein</keyword>
<evidence type="ECO:0000256" key="7">
    <source>
        <dbReference type="ARBA" id="ARBA00022679"/>
    </source>
</evidence>
<name>A0A8S1BX68_9INSE</name>
<dbReference type="GO" id="GO:0005739">
    <property type="term" value="C:mitochondrion"/>
    <property type="evidence" value="ECO:0007669"/>
    <property type="project" value="TreeGrafter"/>
</dbReference>
<evidence type="ECO:0000256" key="10">
    <source>
        <dbReference type="ARBA" id="ARBA00022777"/>
    </source>
</evidence>
<feature type="domain" description="Riboflavin kinase" evidence="17">
    <location>
        <begin position="3"/>
        <end position="133"/>
    </location>
</feature>
<dbReference type="GO" id="GO:0005524">
    <property type="term" value="F:ATP binding"/>
    <property type="evidence" value="ECO:0007669"/>
    <property type="project" value="UniProtKB-KW"/>
</dbReference>
<dbReference type="FunFam" id="2.40.30.30:FF:000002">
    <property type="entry name" value="Riboflavin kinase, putative"/>
    <property type="match status" value="1"/>
</dbReference>
<keyword evidence="8" id="KW-0479">Metal-binding</keyword>
<comment type="cofactor">
    <cofactor evidence="1">
        <name>Zn(2+)</name>
        <dbReference type="ChEBI" id="CHEBI:29105"/>
    </cofactor>
</comment>
<dbReference type="GO" id="GO:0009398">
    <property type="term" value="P:FMN biosynthetic process"/>
    <property type="evidence" value="ECO:0007669"/>
    <property type="project" value="TreeGrafter"/>
</dbReference>
<evidence type="ECO:0000256" key="11">
    <source>
        <dbReference type="ARBA" id="ARBA00022833"/>
    </source>
</evidence>
<reference evidence="18 19" key="1">
    <citation type="submission" date="2020-04" db="EMBL/GenBank/DDBJ databases">
        <authorList>
            <person name="Alioto T."/>
            <person name="Alioto T."/>
            <person name="Gomez Garrido J."/>
        </authorList>
    </citation>
    <scope>NUCLEOTIDE SEQUENCE [LARGE SCALE GENOMIC DNA]</scope>
</reference>
<dbReference type="AlphaFoldDB" id="A0A8S1BX68"/>
<dbReference type="Proteomes" id="UP000494165">
    <property type="component" value="Unassembled WGS sequence"/>
</dbReference>
<proteinExistence type="predicted"/>
<keyword evidence="11" id="KW-0862">Zinc</keyword>
<evidence type="ECO:0000256" key="12">
    <source>
        <dbReference type="ARBA" id="ARBA00022840"/>
    </source>
</evidence>
<evidence type="ECO:0000256" key="8">
    <source>
        <dbReference type="ARBA" id="ARBA00022723"/>
    </source>
</evidence>
<keyword evidence="10" id="KW-0418">Kinase</keyword>
<comment type="caution">
    <text evidence="18">The sequence shown here is derived from an EMBL/GenBank/DDBJ whole genome shotgun (WGS) entry which is preliminary data.</text>
</comment>
<evidence type="ECO:0000256" key="14">
    <source>
        <dbReference type="ARBA" id="ARBA00050912"/>
    </source>
</evidence>
<dbReference type="Pfam" id="PF01687">
    <property type="entry name" value="Flavokinase"/>
    <property type="match status" value="1"/>
</dbReference>
<dbReference type="GO" id="GO:0008531">
    <property type="term" value="F:riboflavin kinase activity"/>
    <property type="evidence" value="ECO:0007669"/>
    <property type="project" value="UniProtKB-EC"/>
</dbReference>
<dbReference type="EC" id="2.7.1.26" evidence="3"/>
<keyword evidence="19" id="KW-1185">Reference proteome</keyword>
<keyword evidence="9" id="KW-0547">Nucleotide-binding</keyword>
<evidence type="ECO:0000256" key="2">
    <source>
        <dbReference type="ARBA" id="ARBA00005201"/>
    </source>
</evidence>
<accession>A0A8S1BX68</accession>
<dbReference type="SMART" id="SM00904">
    <property type="entry name" value="Flavokinase"/>
    <property type="match status" value="1"/>
</dbReference>
<evidence type="ECO:0000256" key="16">
    <source>
        <dbReference type="ARBA" id="ARBA00077632"/>
    </source>
</evidence>
<evidence type="ECO:0000256" key="1">
    <source>
        <dbReference type="ARBA" id="ARBA00001947"/>
    </source>
</evidence>
<evidence type="ECO:0000256" key="6">
    <source>
        <dbReference type="ARBA" id="ARBA00022643"/>
    </source>
</evidence>
<evidence type="ECO:0000313" key="19">
    <source>
        <dbReference type="Proteomes" id="UP000494165"/>
    </source>
</evidence>
<dbReference type="PANTHER" id="PTHR22749:SF6">
    <property type="entry name" value="RIBOFLAVIN KINASE"/>
    <property type="match status" value="1"/>
</dbReference>
<dbReference type="PANTHER" id="PTHR22749">
    <property type="entry name" value="RIBOFLAVIN KINASE/FMN ADENYLYLTRANSFERASE"/>
    <property type="match status" value="1"/>
</dbReference>
<dbReference type="Gene3D" id="2.40.30.30">
    <property type="entry name" value="Riboflavin kinase-like"/>
    <property type="match status" value="1"/>
</dbReference>
<evidence type="ECO:0000256" key="15">
    <source>
        <dbReference type="ARBA" id="ARBA00054097"/>
    </source>
</evidence>
<comment type="function">
    <text evidence="15">Catalyzes the phosphorylation of riboflavin (vitamin B2) to form flavin-mononucleotide (FMN), hence rate-limiting enzyme in the synthesis of FAD. Essential for TNF-induced reactive oxygen species (ROS) production. Through its interaction with both TNFRSF1A and CYBA, physically and functionally couples TNFRSF1A to NADPH oxidase. TNF-activation of RFK may enhance the incorporation of FAD in NADPH oxidase, a critical step for the assembly and activation of NADPH oxidase.</text>
</comment>
<dbReference type="InterPro" id="IPR015865">
    <property type="entry name" value="Riboflavin_kinase_bac/euk"/>
</dbReference>
<comment type="pathway">
    <text evidence="2">Cofactor biosynthesis; FMN biosynthesis; FMN from riboflavin (ATP route): step 1/1.</text>
</comment>
<keyword evidence="7" id="KW-0808">Transferase</keyword>
<evidence type="ECO:0000256" key="13">
    <source>
        <dbReference type="ARBA" id="ARBA00029789"/>
    </source>
</evidence>
<dbReference type="OrthoDB" id="276388at2759"/>
<evidence type="ECO:0000259" key="17">
    <source>
        <dbReference type="SMART" id="SM00904"/>
    </source>
</evidence>
<dbReference type="GO" id="GO:0009231">
    <property type="term" value="P:riboflavin biosynthetic process"/>
    <property type="evidence" value="ECO:0007669"/>
    <property type="project" value="InterPro"/>
</dbReference>
<sequence>MIRKGLPHYAVGKVISGFQRGSKELGCPTANFTHEVVDNLPSDVETGIYYGWANVDNGPVYKMVMSVGWNPYYKNEKKSMETHILHKFENDFYGSSLKVCMLGYLRPEKDFKSLDELIEAIQNDIKNASDTLEQPEWQKFKDHDFFLPNKNGLITNGNHQSSLLQ</sequence>
<dbReference type="InterPro" id="IPR023465">
    <property type="entry name" value="Riboflavin_kinase_dom_sf"/>
</dbReference>
<keyword evidence="6" id="KW-0288">FMN</keyword>
<dbReference type="SUPFAM" id="SSF82114">
    <property type="entry name" value="Riboflavin kinase-like"/>
    <property type="match status" value="1"/>
</dbReference>
<organism evidence="18 19">
    <name type="scientific">Cloeon dipterum</name>
    <dbReference type="NCBI Taxonomy" id="197152"/>
    <lineage>
        <taxon>Eukaryota</taxon>
        <taxon>Metazoa</taxon>
        <taxon>Ecdysozoa</taxon>
        <taxon>Arthropoda</taxon>
        <taxon>Hexapoda</taxon>
        <taxon>Insecta</taxon>
        <taxon>Pterygota</taxon>
        <taxon>Palaeoptera</taxon>
        <taxon>Ephemeroptera</taxon>
        <taxon>Pisciforma</taxon>
        <taxon>Baetidae</taxon>
        <taxon>Cloeon</taxon>
    </lineage>
</organism>
<evidence type="ECO:0000256" key="3">
    <source>
        <dbReference type="ARBA" id="ARBA00012105"/>
    </source>
</evidence>
<evidence type="ECO:0000256" key="9">
    <source>
        <dbReference type="ARBA" id="ARBA00022741"/>
    </source>
</evidence>
<dbReference type="InterPro" id="IPR023468">
    <property type="entry name" value="Riboflavin_kinase"/>
</dbReference>
<gene>
    <name evidence="18" type="ORF">CLODIP_2_CD11481</name>
</gene>
<dbReference type="EMBL" id="CADEPI010000005">
    <property type="protein sequence ID" value="CAB3361316.1"/>
    <property type="molecule type" value="Genomic_DNA"/>
</dbReference>
<comment type="catalytic activity">
    <reaction evidence="14">
        <text>riboflavin + ATP = FMN + ADP + H(+)</text>
        <dbReference type="Rhea" id="RHEA:14357"/>
        <dbReference type="ChEBI" id="CHEBI:15378"/>
        <dbReference type="ChEBI" id="CHEBI:30616"/>
        <dbReference type="ChEBI" id="CHEBI:57986"/>
        <dbReference type="ChEBI" id="CHEBI:58210"/>
        <dbReference type="ChEBI" id="CHEBI:456216"/>
        <dbReference type="EC" id="2.7.1.26"/>
    </reaction>
    <physiologicalReaction direction="left-to-right" evidence="14">
        <dbReference type="Rhea" id="RHEA:14358"/>
    </physiologicalReaction>
</comment>
<evidence type="ECO:0000256" key="5">
    <source>
        <dbReference type="ARBA" id="ARBA00022630"/>
    </source>
</evidence>
<evidence type="ECO:0000313" key="18">
    <source>
        <dbReference type="EMBL" id="CAB3361316.1"/>
    </source>
</evidence>
<protein>
    <recommendedName>
        <fullName evidence="4">Riboflavin kinase</fullName>
        <ecNumber evidence="3">2.7.1.26</ecNumber>
    </recommendedName>
    <alternativeName>
        <fullName evidence="16">ATP:riboflavin 5'-phosphotransferase</fullName>
    </alternativeName>
    <alternativeName>
        <fullName evidence="13">Flavokinase</fullName>
    </alternativeName>
</protein>